<accession>A0A9P4Y9T1</accession>
<dbReference type="GeneID" id="63840223"/>
<evidence type="ECO:0000313" key="2">
    <source>
        <dbReference type="EMBL" id="KAF3769075.1"/>
    </source>
</evidence>
<keyword evidence="3" id="KW-1185">Reference proteome</keyword>
<feature type="compositionally biased region" description="Acidic residues" evidence="1">
    <location>
        <begin position="26"/>
        <end position="38"/>
    </location>
</feature>
<name>A0A9P4Y9T1_CRYP1</name>
<dbReference type="AlphaFoldDB" id="A0A9P4Y9T1"/>
<protein>
    <submittedName>
        <fullName evidence="2">Uncharacterized protein</fullName>
    </submittedName>
</protein>
<gene>
    <name evidence="2" type="ORF">M406DRAFT_355151</name>
</gene>
<dbReference type="RefSeq" id="XP_040780036.1">
    <property type="nucleotide sequence ID" value="XM_040923094.1"/>
</dbReference>
<proteinExistence type="predicted"/>
<sequence length="79" mass="9105">MRMWRSCLCGRSGDQHKKVNVHDLEEKEEEEDEEDEEERGVGVVEREVDGPLRWVRTNALPPGSTTANTARPTDRFLSH</sequence>
<comment type="caution">
    <text evidence="2">The sequence shown here is derived from an EMBL/GenBank/DDBJ whole genome shotgun (WGS) entry which is preliminary data.</text>
</comment>
<dbReference type="EMBL" id="MU032345">
    <property type="protein sequence ID" value="KAF3769075.1"/>
    <property type="molecule type" value="Genomic_DNA"/>
</dbReference>
<reference evidence="2" key="1">
    <citation type="journal article" date="2020" name="Phytopathology">
        <title>Genome sequence of the chestnut blight fungus Cryphonectria parasitica EP155: A fundamental resource for an archetypical invasive plant pathogen.</title>
        <authorList>
            <person name="Crouch J.A."/>
            <person name="Dawe A."/>
            <person name="Aerts A."/>
            <person name="Barry K."/>
            <person name="Churchill A.C.L."/>
            <person name="Grimwood J."/>
            <person name="Hillman B."/>
            <person name="Milgroom M.G."/>
            <person name="Pangilinan J."/>
            <person name="Smith M."/>
            <person name="Salamov A."/>
            <person name="Schmutz J."/>
            <person name="Yadav J."/>
            <person name="Grigoriev I.V."/>
            <person name="Nuss D."/>
        </authorList>
    </citation>
    <scope>NUCLEOTIDE SEQUENCE</scope>
    <source>
        <strain evidence="2">EP155</strain>
    </source>
</reference>
<evidence type="ECO:0000256" key="1">
    <source>
        <dbReference type="SAM" id="MobiDB-lite"/>
    </source>
</evidence>
<feature type="compositionally biased region" description="Basic and acidic residues" evidence="1">
    <location>
        <begin position="13"/>
        <end position="25"/>
    </location>
</feature>
<evidence type="ECO:0000313" key="3">
    <source>
        <dbReference type="Proteomes" id="UP000803844"/>
    </source>
</evidence>
<organism evidence="2 3">
    <name type="scientific">Cryphonectria parasitica (strain ATCC 38755 / EP155)</name>
    <dbReference type="NCBI Taxonomy" id="660469"/>
    <lineage>
        <taxon>Eukaryota</taxon>
        <taxon>Fungi</taxon>
        <taxon>Dikarya</taxon>
        <taxon>Ascomycota</taxon>
        <taxon>Pezizomycotina</taxon>
        <taxon>Sordariomycetes</taxon>
        <taxon>Sordariomycetidae</taxon>
        <taxon>Diaporthales</taxon>
        <taxon>Cryphonectriaceae</taxon>
        <taxon>Cryphonectria-Endothia species complex</taxon>
        <taxon>Cryphonectria</taxon>
    </lineage>
</organism>
<feature type="region of interest" description="Disordered" evidence="1">
    <location>
        <begin position="1"/>
        <end position="79"/>
    </location>
</feature>
<dbReference type="Proteomes" id="UP000803844">
    <property type="component" value="Unassembled WGS sequence"/>
</dbReference>